<feature type="region of interest" description="Disordered" evidence="1">
    <location>
        <begin position="474"/>
        <end position="496"/>
    </location>
</feature>
<reference evidence="3" key="1">
    <citation type="submission" date="2025-08" db="UniProtKB">
        <authorList>
            <consortium name="RefSeq"/>
        </authorList>
    </citation>
    <scope>IDENTIFICATION</scope>
</reference>
<evidence type="ECO:0000313" key="2">
    <source>
        <dbReference type="Proteomes" id="UP000322000"/>
    </source>
</evidence>
<feature type="compositionally biased region" description="Basic and acidic residues" evidence="1">
    <location>
        <begin position="15"/>
        <end position="26"/>
    </location>
</feature>
<organism evidence="2 3">
    <name type="scientific">Trichoplusia ni</name>
    <name type="common">Cabbage looper</name>
    <dbReference type="NCBI Taxonomy" id="7111"/>
    <lineage>
        <taxon>Eukaryota</taxon>
        <taxon>Metazoa</taxon>
        <taxon>Ecdysozoa</taxon>
        <taxon>Arthropoda</taxon>
        <taxon>Hexapoda</taxon>
        <taxon>Insecta</taxon>
        <taxon>Pterygota</taxon>
        <taxon>Neoptera</taxon>
        <taxon>Endopterygota</taxon>
        <taxon>Lepidoptera</taxon>
        <taxon>Glossata</taxon>
        <taxon>Ditrysia</taxon>
        <taxon>Noctuoidea</taxon>
        <taxon>Noctuidae</taxon>
        <taxon>Plusiinae</taxon>
        <taxon>Trichoplusia</taxon>
    </lineage>
</organism>
<dbReference type="KEGG" id="tnl:113500089"/>
<feature type="compositionally biased region" description="Polar residues" evidence="1">
    <location>
        <begin position="27"/>
        <end position="63"/>
    </location>
</feature>
<keyword evidence="2" id="KW-1185">Reference proteome</keyword>
<feature type="compositionally biased region" description="Acidic residues" evidence="1">
    <location>
        <begin position="1496"/>
        <end position="1522"/>
    </location>
</feature>
<feature type="region of interest" description="Disordered" evidence="1">
    <location>
        <begin position="1"/>
        <end position="64"/>
    </location>
</feature>
<dbReference type="GeneID" id="113500089"/>
<accession>A0A7E5W7T2</accession>
<proteinExistence type="predicted"/>
<evidence type="ECO:0000256" key="1">
    <source>
        <dbReference type="SAM" id="MobiDB-lite"/>
    </source>
</evidence>
<dbReference type="InParanoid" id="A0A7E5W7T2"/>
<dbReference type="OrthoDB" id="8060926at2759"/>
<dbReference type="RefSeq" id="XP_026736562.1">
    <property type="nucleotide sequence ID" value="XM_026880761.1"/>
</dbReference>
<dbReference type="Proteomes" id="UP000322000">
    <property type="component" value="Chromosome 13"/>
</dbReference>
<gene>
    <name evidence="3" type="primary">LOC113500089</name>
</gene>
<sequence>MKKYFTSEPKNSQKIVEREQEKETFKDVNTSTDDSIPGSSHLTESTVSHLPSASQSTEPQPSQVAVEISELEELSENSNATTEVNSSFQSNTSVDMSQNICLFCNKKKKQVRSKMFSLHEGDKNQFQSRIMSSIENQEEYNELLSKLENISGPKIYYHTACRIQFNNKISSSAKISVKSDWHHHREYHQEALNEISSIIQEDIINNGRCHLLVHLHELYTDSLERIFAENSIEMDTSFTAHHLEEKIAKKFSKDIKFFTIRNKKIIAPNYMKTIDETVLDNLKSENMLQKAALILRKTILTMDKKKLPSKNLSVQHLVAGEASIPQELYDFYSTLIGGSRQKRKSSLKCVRQVRSYCQDIIYGIHNGQVKTSKHIMLGMTLKSLTSSRKIIDIVNRYGHCISYQSVEELETETTYASIEKSSLCPEKIKKTPELCTGLAYDNFDRFVETTSGKDTLHDTVGIIYQNIELNTSEESEISEVPVPTNRDASPQKKKRRRRTLEVIASEEIPYPKKPKMTSNLQLTADEIENILPNNLQLYTEIDTIWMISHALELCDIPMWVGFNSRIHDIDTLQQQISYLTPINASPTSNSVVLETMQQSKKIAEELNQSSIQVTYDLAIAKVALQIQATEKPTYDNLFIHLGPFHIMMAYFKAVGKVISDCGLTNVMVESGLLANGSVNGFLDGKHFNRCKRLHPLVALGLEILHFKYFLEMSNTSVTDDMIEELHRLQNCKISSFNIEHEELNELINNYRIYKQRSLNGEYGKTQQFYVIYINLINHYLQLSRSIRVGDFELFKLVLPKMTNLFFICNQQNYARWTVKYTDNLMKVAETHPDLFEGFQRGYFGIKRTTKQFSRQPIDLVLEQTINADAARRLTGVIHFTNSISARQRWARNHDIRSTVISYVYQELGLKTHQDVSSDLNQHNIEKNIKQLKKFIETFEQFINPFSSEVPKDHLMNISSGKAASELVESFLLNIEKNGDCLRNTFISECHTDISRFEKSIKKTALNNFSKDLEKKKKIQIGGAIEEVKIQRDVFGRMLGISMDYNVDISKILSYPITDVPLSMCHLNGTICKTDKSALMKCLEKEVQHQPPTTIDVVIIDGFFLLHTMKNVPNKFGAISKKMLQMVTKFEAPRIDVIFDQYLTPSIKDYEHSQRLESAQLSYTITGPDQTRPSDFTKELKNSNFKQALVDFFILHWASDEIIPFIGNKTIYINSKQCHSFVVNASNNIVTRVVEELSCPEHEEADTKIVYHACSISNRVNIVIRSVDTDIAAIMLGHMHHIQNDSLIWMLIGTGNNLRYVDLTKIYVKLGKSFCKSLPGFHAITGCDYNPAFFRKGKLKPFKILKRTEEYQKAFIKLGKNELFENDNERQRIFDVVQQFICEIFNVGSITDFDAARLQLFINTYQVSDINEAFSRKKLRSFDASSLPPCKSELLQQFLRANYVSSIWNNANQQIPTIYQPENNGWVLENNQYHFKWFEGDQLPNFVRDSLKTVSETDAEEEDQDIEWSNSDEENDNIDDDNE</sequence>
<protein>
    <submittedName>
        <fullName evidence="3">Uncharacterized protein LOC113500089</fullName>
    </submittedName>
</protein>
<feature type="region of interest" description="Disordered" evidence="1">
    <location>
        <begin position="1491"/>
        <end position="1522"/>
    </location>
</feature>
<evidence type="ECO:0000313" key="3">
    <source>
        <dbReference type="RefSeq" id="XP_026736562.1"/>
    </source>
</evidence>
<dbReference type="PANTHER" id="PTHR46704:SF9">
    <property type="entry name" value="BHLH DOMAIN-CONTAINING PROTEIN"/>
    <property type="match status" value="1"/>
</dbReference>
<dbReference type="PANTHER" id="PTHR46704">
    <property type="entry name" value="CXC DOMAIN-CONTAINING PROTEIN-RELATED"/>
    <property type="match status" value="1"/>
</dbReference>
<name>A0A7E5W7T2_TRINI</name>